<protein>
    <submittedName>
        <fullName evidence="1">Oxalurate catabolism protein HpxZ</fullName>
    </submittedName>
</protein>
<organism evidence="1 2">
    <name type="scientific">Ramlibacter aquaticus</name>
    <dbReference type="NCBI Taxonomy" id="2780094"/>
    <lineage>
        <taxon>Bacteria</taxon>
        <taxon>Pseudomonadati</taxon>
        <taxon>Pseudomonadota</taxon>
        <taxon>Betaproteobacteria</taxon>
        <taxon>Burkholderiales</taxon>
        <taxon>Comamonadaceae</taxon>
        <taxon>Ramlibacter</taxon>
    </lineage>
</organism>
<dbReference type="SUPFAM" id="SSF54427">
    <property type="entry name" value="NTF2-like"/>
    <property type="match status" value="1"/>
</dbReference>
<evidence type="ECO:0000313" key="2">
    <source>
        <dbReference type="Proteomes" id="UP000715965"/>
    </source>
</evidence>
<name>A0ABR9SKH5_9BURK</name>
<dbReference type="Pfam" id="PF11533">
    <property type="entry name" value="AtzH-like"/>
    <property type="match status" value="1"/>
</dbReference>
<dbReference type="EMBL" id="JADDOJ010000117">
    <property type="protein sequence ID" value="MBE7942644.1"/>
    <property type="molecule type" value="Genomic_DNA"/>
</dbReference>
<dbReference type="InterPro" id="IPR024507">
    <property type="entry name" value="AtzH-like"/>
</dbReference>
<dbReference type="NCBIfam" id="NF033625">
    <property type="entry name" value="HpxZ"/>
    <property type="match status" value="1"/>
</dbReference>
<evidence type="ECO:0000313" key="1">
    <source>
        <dbReference type="EMBL" id="MBE7942644.1"/>
    </source>
</evidence>
<accession>A0ABR9SKH5</accession>
<dbReference type="InterPro" id="IPR032710">
    <property type="entry name" value="NTF2-like_dom_sf"/>
</dbReference>
<dbReference type="Proteomes" id="UP000715965">
    <property type="component" value="Unassembled WGS sequence"/>
</dbReference>
<keyword evidence="2" id="KW-1185">Reference proteome</keyword>
<reference evidence="1 2" key="1">
    <citation type="submission" date="2020-10" db="EMBL/GenBank/DDBJ databases">
        <title>Draft genome of Ramlibacter aquaticus LMG 30558.</title>
        <authorList>
            <person name="Props R."/>
        </authorList>
    </citation>
    <scope>NUCLEOTIDE SEQUENCE [LARGE SCALE GENOMIC DNA]</scope>
    <source>
        <strain evidence="1 2">LMG 30558</strain>
    </source>
</reference>
<dbReference type="Gene3D" id="3.10.450.50">
    <property type="match status" value="1"/>
</dbReference>
<dbReference type="RefSeq" id="WP_193782191.1">
    <property type="nucleotide sequence ID" value="NZ_JADDOJ010000117.1"/>
</dbReference>
<sequence length="124" mass="14021">MDINLPEIVAEVTAQFARYEHALVHNEVEVLDALFWNSPHTLRYGAGENLYGFEAIAAYRAGRPAQGLARSVLRTVITTYGRDFATANIEFRREGSERTGRQSQTWVRMPEGWRVVAAHVSLML</sequence>
<gene>
    <name evidence="1" type="primary">hpxZ</name>
    <name evidence="1" type="ORF">IM725_18905</name>
</gene>
<comment type="caution">
    <text evidence="1">The sequence shown here is derived from an EMBL/GenBank/DDBJ whole genome shotgun (WGS) entry which is preliminary data.</text>
</comment>
<proteinExistence type="predicted"/>